<dbReference type="AlphaFoldDB" id="A0A0S2TA42"/>
<dbReference type="InterPro" id="IPR050090">
    <property type="entry name" value="Tyrosine_recombinase_XerCD"/>
</dbReference>
<comment type="subcellular location">
    <subcellularLocation>
        <location evidence="1 11">Cytoplasm</location>
    </subcellularLocation>
</comment>
<feature type="domain" description="Core-binding (CB)" evidence="13">
    <location>
        <begin position="13"/>
        <end position="99"/>
    </location>
</feature>
<feature type="active site" evidence="11">
    <location>
        <position position="159"/>
    </location>
</feature>
<organism evidence="14 15">
    <name type="scientific">Candidatus Tenderia electrophaga</name>
    <dbReference type="NCBI Taxonomy" id="1748243"/>
    <lineage>
        <taxon>Bacteria</taxon>
        <taxon>Pseudomonadati</taxon>
        <taxon>Pseudomonadota</taxon>
        <taxon>Gammaproteobacteria</taxon>
        <taxon>Candidatus Tenderiales</taxon>
        <taxon>Candidatus Tenderiaceae</taxon>
        <taxon>Candidatus Tenderia</taxon>
    </lineage>
</organism>
<dbReference type="InterPro" id="IPR023009">
    <property type="entry name" value="Tyrosine_recombinase_XerC/XerD"/>
</dbReference>
<dbReference type="SUPFAM" id="SSF56349">
    <property type="entry name" value="DNA breaking-rejoining enzymes"/>
    <property type="match status" value="1"/>
</dbReference>
<feature type="active site" description="O-(3'-phospho-DNA)-tyrosine intermediate" evidence="11">
    <location>
        <position position="287"/>
    </location>
</feature>
<evidence type="ECO:0000259" key="13">
    <source>
        <dbReference type="PROSITE" id="PS51900"/>
    </source>
</evidence>
<comment type="subunit">
    <text evidence="11">Forms a cyclic heterotetrameric complex composed of two molecules of XerC and two molecules of XerD.</text>
</comment>
<dbReference type="GO" id="GO:0006313">
    <property type="term" value="P:DNA transposition"/>
    <property type="evidence" value="ECO:0007669"/>
    <property type="project" value="UniProtKB-UniRule"/>
</dbReference>
<dbReference type="GO" id="GO:0051301">
    <property type="term" value="P:cell division"/>
    <property type="evidence" value="ECO:0007669"/>
    <property type="project" value="UniProtKB-UniRule"/>
</dbReference>
<dbReference type="InterPro" id="IPR011010">
    <property type="entry name" value="DNA_brk_join_enz"/>
</dbReference>
<evidence type="ECO:0000256" key="6">
    <source>
        <dbReference type="ARBA" id="ARBA00022829"/>
    </source>
</evidence>
<dbReference type="Pfam" id="PF00589">
    <property type="entry name" value="Phage_integrase"/>
    <property type="match status" value="1"/>
</dbReference>
<feature type="active site" evidence="11">
    <location>
        <position position="252"/>
    </location>
</feature>
<dbReference type="NCBIfam" id="NF040815">
    <property type="entry name" value="recomb_XerA_Arch"/>
    <property type="match status" value="1"/>
</dbReference>
<dbReference type="GO" id="GO:0007059">
    <property type="term" value="P:chromosome segregation"/>
    <property type="evidence" value="ECO:0007669"/>
    <property type="project" value="UniProtKB-UniRule"/>
</dbReference>
<keyword evidence="5 11" id="KW-0132">Cell division</keyword>
<feature type="active site" evidence="11">
    <location>
        <position position="278"/>
    </location>
</feature>
<evidence type="ECO:0000256" key="3">
    <source>
        <dbReference type="ARBA" id="ARBA00015804"/>
    </source>
</evidence>
<evidence type="ECO:0000256" key="9">
    <source>
        <dbReference type="ARBA" id="ARBA00023172"/>
    </source>
</evidence>
<protein>
    <recommendedName>
        <fullName evidence="3 11">Tyrosine recombinase XerC</fullName>
    </recommendedName>
</protein>
<dbReference type="CDD" id="cd00798">
    <property type="entry name" value="INT_XerDC_C"/>
    <property type="match status" value="1"/>
</dbReference>
<dbReference type="PANTHER" id="PTHR30349:SF81">
    <property type="entry name" value="TYROSINE RECOMBINASE XERC"/>
    <property type="match status" value="1"/>
</dbReference>
<dbReference type="InterPro" id="IPR004107">
    <property type="entry name" value="Integrase_SAM-like_N"/>
</dbReference>
<evidence type="ECO:0000256" key="2">
    <source>
        <dbReference type="ARBA" id="ARBA00006657"/>
    </source>
</evidence>
<comment type="similarity">
    <text evidence="2 11">Belongs to the 'phage' integrase family. XerC subfamily.</text>
</comment>
<dbReference type="HAMAP" id="MF_01808">
    <property type="entry name" value="Recomb_XerC_XerD"/>
    <property type="match status" value="1"/>
</dbReference>
<keyword evidence="10 11" id="KW-0131">Cell cycle</keyword>
<dbReference type="NCBIfam" id="NF001399">
    <property type="entry name" value="PRK00283.1"/>
    <property type="match status" value="1"/>
</dbReference>
<dbReference type="InterPro" id="IPR013762">
    <property type="entry name" value="Integrase-like_cat_sf"/>
</dbReference>
<keyword evidence="4 11" id="KW-0963">Cytoplasm</keyword>
<dbReference type="GO" id="GO:0009037">
    <property type="term" value="F:tyrosine-based site-specific recombinase activity"/>
    <property type="evidence" value="ECO:0007669"/>
    <property type="project" value="UniProtKB-UniRule"/>
</dbReference>
<evidence type="ECO:0000256" key="1">
    <source>
        <dbReference type="ARBA" id="ARBA00004496"/>
    </source>
</evidence>
<proteinExistence type="inferred from homology"/>
<gene>
    <name evidence="11" type="primary">xerC</name>
    <name evidence="14" type="ORF">Tel_02200</name>
</gene>
<dbReference type="Gene3D" id="1.10.443.10">
    <property type="entry name" value="Intergrase catalytic core"/>
    <property type="match status" value="1"/>
</dbReference>
<keyword evidence="6 11" id="KW-0159">Chromosome partition</keyword>
<evidence type="ECO:0000256" key="8">
    <source>
        <dbReference type="ARBA" id="ARBA00023125"/>
    </source>
</evidence>
<dbReference type="Gene3D" id="1.10.150.130">
    <property type="match status" value="1"/>
</dbReference>
<dbReference type="NCBIfam" id="TIGR02224">
    <property type="entry name" value="recomb_XerC"/>
    <property type="match status" value="1"/>
</dbReference>
<evidence type="ECO:0000256" key="5">
    <source>
        <dbReference type="ARBA" id="ARBA00022618"/>
    </source>
</evidence>
<feature type="domain" description="Tyr recombinase" evidence="12">
    <location>
        <begin position="120"/>
        <end position="300"/>
    </location>
</feature>
<evidence type="ECO:0000313" key="15">
    <source>
        <dbReference type="Proteomes" id="UP000055136"/>
    </source>
</evidence>
<evidence type="ECO:0000259" key="12">
    <source>
        <dbReference type="PROSITE" id="PS51898"/>
    </source>
</evidence>
<dbReference type="InterPro" id="IPR010998">
    <property type="entry name" value="Integrase_recombinase_N"/>
</dbReference>
<dbReference type="PROSITE" id="PS51898">
    <property type="entry name" value="TYR_RECOMBINASE"/>
    <property type="match status" value="1"/>
</dbReference>
<keyword evidence="8 11" id="KW-0238">DNA-binding</keyword>
<evidence type="ECO:0000256" key="10">
    <source>
        <dbReference type="ARBA" id="ARBA00023306"/>
    </source>
</evidence>
<sequence>MSPTTNDDSATAQPDPGLIDDFLAYLQHERRVSPHTLSNYRRDLNKLSEYCREQLIGDWQELRDHHIRAFVARLRRNGLAGRSLQRCLSAIRSFYNYLQREGLARLNPAASVSAPKQQRALPDLLDVDQMARLLDIKSDDVLSRRDWAIMELMYSSGLRLSELAALDLNDIDLADQTVRITGKGAKTRIAPIGRFALEALRQWYKRRAELAAQGETAIFLSRHGKRLSARAIQERMRQWAVKQGLDKHVHPHMLRHSFASHLLESSGDLRAVQELLGHADISTTQIYTHVDFQHLASVYDKAHPRARKKKSG</sequence>
<keyword evidence="15" id="KW-1185">Reference proteome</keyword>
<evidence type="ECO:0000256" key="4">
    <source>
        <dbReference type="ARBA" id="ARBA00022490"/>
    </source>
</evidence>
<dbReference type="InterPro" id="IPR044068">
    <property type="entry name" value="CB"/>
</dbReference>
<dbReference type="Proteomes" id="UP000055136">
    <property type="component" value="Chromosome"/>
</dbReference>
<dbReference type="Pfam" id="PF02899">
    <property type="entry name" value="Phage_int_SAM_1"/>
    <property type="match status" value="1"/>
</dbReference>
<accession>A0A0S2TA42</accession>
<dbReference type="PANTHER" id="PTHR30349">
    <property type="entry name" value="PHAGE INTEGRASE-RELATED"/>
    <property type="match status" value="1"/>
</dbReference>
<dbReference type="InterPro" id="IPR011931">
    <property type="entry name" value="Recomb_XerC"/>
</dbReference>
<reference evidence="14" key="1">
    <citation type="submission" date="2015-10" db="EMBL/GenBank/DDBJ databases">
        <title>Description of Candidatus Tenderia electrophaga gen. nov, sp. nov., an Uncultivated Electroautotroph from a Biocathode Enrichment.</title>
        <authorList>
            <person name="Eddie B.J."/>
            <person name="Malanoski A.P."/>
            <person name="Wang Z."/>
            <person name="Hall R.J."/>
            <person name="Oh S.D."/>
            <person name="Heiner C."/>
            <person name="Lin B."/>
            <person name="Strycharz-Glaven S.M."/>
        </authorList>
    </citation>
    <scope>NUCLEOTIDE SEQUENCE [LARGE SCALE GENOMIC DNA]</scope>
    <source>
        <strain evidence="14">NRL1</strain>
    </source>
</reference>
<keyword evidence="7 11" id="KW-0229">DNA integration</keyword>
<dbReference type="STRING" id="1748243.Tel_02200"/>
<evidence type="ECO:0000313" key="14">
    <source>
        <dbReference type="EMBL" id="ALP52045.1"/>
    </source>
</evidence>
<dbReference type="PROSITE" id="PS51900">
    <property type="entry name" value="CB"/>
    <property type="match status" value="1"/>
</dbReference>
<dbReference type="InterPro" id="IPR002104">
    <property type="entry name" value="Integrase_catalytic"/>
</dbReference>
<evidence type="ECO:0000256" key="7">
    <source>
        <dbReference type="ARBA" id="ARBA00022908"/>
    </source>
</evidence>
<feature type="active site" evidence="11">
    <location>
        <position position="255"/>
    </location>
</feature>
<dbReference type="GO" id="GO:0005737">
    <property type="term" value="C:cytoplasm"/>
    <property type="evidence" value="ECO:0007669"/>
    <property type="project" value="UniProtKB-SubCell"/>
</dbReference>
<keyword evidence="9 11" id="KW-0233">DNA recombination</keyword>
<dbReference type="EMBL" id="CP013099">
    <property type="protein sequence ID" value="ALP52045.1"/>
    <property type="molecule type" value="Genomic_DNA"/>
</dbReference>
<name>A0A0S2TA42_9GAMM</name>
<evidence type="ECO:0000256" key="11">
    <source>
        <dbReference type="HAMAP-Rule" id="MF_01808"/>
    </source>
</evidence>
<dbReference type="KEGG" id="tee:Tel_02200"/>
<feature type="active site" evidence="11">
    <location>
        <position position="183"/>
    </location>
</feature>
<comment type="function">
    <text evidence="11">Site-specific tyrosine recombinase, which acts by catalyzing the cutting and rejoining of the recombining DNA molecules. The XerC-XerD complex is essential to convert dimers of the bacterial chromosome into monomers to permit their segregation at cell division. It also contributes to the segregational stability of plasmids.</text>
</comment>
<dbReference type="GO" id="GO:0003677">
    <property type="term" value="F:DNA binding"/>
    <property type="evidence" value="ECO:0007669"/>
    <property type="project" value="UniProtKB-UniRule"/>
</dbReference>